<keyword evidence="3" id="KW-1185">Reference proteome</keyword>
<accession>A0A5A9GL86</accession>
<gene>
    <name evidence="2" type="ORF">FZ942_16215</name>
</gene>
<name>A0A5A9GL86_AZOLI</name>
<evidence type="ECO:0000259" key="1">
    <source>
        <dbReference type="Pfam" id="PF09834"/>
    </source>
</evidence>
<dbReference type="InterPro" id="IPR018638">
    <property type="entry name" value="DUF2061_membrane"/>
</dbReference>
<protein>
    <submittedName>
        <fullName evidence="2">DUF2061 domain-containing protein</fullName>
    </submittedName>
</protein>
<dbReference type="OrthoDB" id="7307529at2"/>
<evidence type="ECO:0000313" key="3">
    <source>
        <dbReference type="Proteomes" id="UP000324927"/>
    </source>
</evidence>
<feature type="domain" description="DUF2061" evidence="1">
    <location>
        <begin position="409"/>
        <end position="458"/>
    </location>
</feature>
<dbReference type="Proteomes" id="UP000324927">
    <property type="component" value="Unassembled WGS sequence"/>
</dbReference>
<comment type="caution">
    <text evidence="2">The sequence shown here is derived from an EMBL/GenBank/DDBJ whole genome shotgun (WGS) entry which is preliminary data.</text>
</comment>
<reference evidence="2 3" key="1">
    <citation type="submission" date="2019-08" db="EMBL/GenBank/DDBJ databases">
        <authorList>
            <person name="Grouzdev D."/>
            <person name="Tikhonova E."/>
            <person name="Kravchenko I."/>
        </authorList>
    </citation>
    <scope>NUCLEOTIDE SEQUENCE [LARGE SCALE GENOMIC DNA]</scope>
    <source>
        <strain evidence="2 3">59b</strain>
    </source>
</reference>
<sequence>MCSPTSAAPPVCSTSVRPKASAFRLVAVLWASGPRSVHKRDFSMICPRVTSPRTEPLYAILLKPSAVIADRKEEYCYLPLSAIILSVCFVVRQSIRGFMKPKGRWAAALLHALALLTSAALMPSAASALAVGDTVSGRFELGEKQIPLPAGKWTVAGVGNQNFSMPEVGAFGTIRSAVLLMTRESSVVAVLEVNANALPSTDGWGRTKACAPAENQLMLIDRYRTGWETSCQFLRATRFDAGTAGPEAWEKARAFAVKEKLTMPQVWLTAGFRVSDRHDLIDARYHINPTLLLGPAASQLTQLSDWTGEAAKADPLRQGAVRAVAAWGSGFDAWIERGLRNRMAEDPGPLPELVAATPSYADLKLRELDRLHQEGRIDDATYKAQTERAKAEVPEFKPNTSLLSNSVRKNISFRSIGTIVDYGIAYLVTANSAVSWGIALTLNATDSVWFVLNDQYWDDYYARLNTHDAERLVDFTYIGDYVAAEARL</sequence>
<proteinExistence type="predicted"/>
<dbReference type="AlphaFoldDB" id="A0A5A9GL86"/>
<dbReference type="Pfam" id="PF09834">
    <property type="entry name" value="DUF2061"/>
    <property type="match status" value="1"/>
</dbReference>
<organism evidence="2 3">
    <name type="scientific">Azospirillum lipoferum</name>
    <dbReference type="NCBI Taxonomy" id="193"/>
    <lineage>
        <taxon>Bacteria</taxon>
        <taxon>Pseudomonadati</taxon>
        <taxon>Pseudomonadota</taxon>
        <taxon>Alphaproteobacteria</taxon>
        <taxon>Rhodospirillales</taxon>
        <taxon>Azospirillaceae</taxon>
        <taxon>Azospirillum</taxon>
    </lineage>
</organism>
<dbReference type="EMBL" id="VTTN01000006">
    <property type="protein sequence ID" value="KAA0595186.1"/>
    <property type="molecule type" value="Genomic_DNA"/>
</dbReference>
<evidence type="ECO:0000313" key="2">
    <source>
        <dbReference type="EMBL" id="KAA0595186.1"/>
    </source>
</evidence>